<evidence type="ECO:0000313" key="10">
    <source>
        <dbReference type="Proteomes" id="UP000317371"/>
    </source>
</evidence>
<dbReference type="GO" id="GO:0003746">
    <property type="term" value="F:translation elongation factor activity"/>
    <property type="evidence" value="ECO:0007669"/>
    <property type="project" value="UniProtKB-UniRule"/>
</dbReference>
<keyword evidence="5 6" id="KW-0342">GTP-binding</keyword>
<dbReference type="SUPFAM" id="SSF54211">
    <property type="entry name" value="Ribosomal protein S5 domain 2-like"/>
    <property type="match status" value="1"/>
</dbReference>
<feature type="binding site" evidence="6">
    <location>
        <begin position="141"/>
        <end position="144"/>
    </location>
    <ligand>
        <name>GTP</name>
        <dbReference type="ChEBI" id="CHEBI:37565"/>
    </ligand>
</feature>
<dbReference type="Gene3D" id="3.30.230.10">
    <property type="match status" value="1"/>
</dbReference>
<evidence type="ECO:0000256" key="3">
    <source>
        <dbReference type="ARBA" id="ARBA00022768"/>
    </source>
</evidence>
<dbReference type="InterPro" id="IPR009000">
    <property type="entry name" value="Transl_B-barrel_sf"/>
</dbReference>
<dbReference type="SUPFAM" id="SSF54980">
    <property type="entry name" value="EF-G C-terminal domain-like"/>
    <property type="match status" value="2"/>
</dbReference>
<feature type="domain" description="Tr-type G" evidence="8">
    <location>
        <begin position="8"/>
        <end position="288"/>
    </location>
</feature>
<feature type="binding site" evidence="6">
    <location>
        <begin position="17"/>
        <end position="24"/>
    </location>
    <ligand>
        <name>GTP</name>
        <dbReference type="ChEBI" id="CHEBI:37565"/>
    </ligand>
</feature>
<evidence type="ECO:0000256" key="2">
    <source>
        <dbReference type="ARBA" id="ARBA00022741"/>
    </source>
</evidence>
<dbReference type="FunFam" id="3.30.70.240:FF:000001">
    <property type="entry name" value="Elongation factor G"/>
    <property type="match status" value="1"/>
</dbReference>
<dbReference type="Pfam" id="PF22042">
    <property type="entry name" value="EF-G_D2"/>
    <property type="match status" value="1"/>
</dbReference>
<dbReference type="FunFam" id="3.30.70.870:FF:000001">
    <property type="entry name" value="Elongation factor G"/>
    <property type="match status" value="1"/>
</dbReference>
<dbReference type="Pfam" id="PF14492">
    <property type="entry name" value="EFG_III"/>
    <property type="match status" value="1"/>
</dbReference>
<dbReference type="InterPro" id="IPR053905">
    <property type="entry name" value="EF-G-like_DII"/>
</dbReference>
<comment type="caution">
    <text evidence="9">The sequence shown here is derived from an EMBL/GenBank/DDBJ whole genome shotgun (WGS) entry which is preliminary data.</text>
</comment>
<dbReference type="GO" id="GO:0005525">
    <property type="term" value="F:GTP binding"/>
    <property type="evidence" value="ECO:0007669"/>
    <property type="project" value="UniProtKB-UniRule"/>
</dbReference>
<dbReference type="PANTHER" id="PTHR43261">
    <property type="entry name" value="TRANSLATION ELONGATION FACTOR G-RELATED"/>
    <property type="match status" value="1"/>
</dbReference>
<dbReference type="Gene3D" id="2.40.30.10">
    <property type="entry name" value="Translation factors"/>
    <property type="match status" value="1"/>
</dbReference>
<keyword evidence="3 6" id="KW-0251">Elongation factor</keyword>
<dbReference type="Gene3D" id="3.40.50.300">
    <property type="entry name" value="P-loop containing nucleotide triphosphate hydrolases"/>
    <property type="match status" value="1"/>
</dbReference>
<dbReference type="InterPro" id="IPR041095">
    <property type="entry name" value="EFG_II"/>
</dbReference>
<dbReference type="NCBIfam" id="NF009381">
    <property type="entry name" value="PRK12740.1-5"/>
    <property type="match status" value="1"/>
</dbReference>
<dbReference type="PRINTS" id="PR00315">
    <property type="entry name" value="ELONGATNFCT"/>
</dbReference>
<dbReference type="GO" id="GO:0005737">
    <property type="term" value="C:cytoplasm"/>
    <property type="evidence" value="ECO:0007669"/>
    <property type="project" value="UniProtKB-SubCell"/>
</dbReference>
<dbReference type="InterPro" id="IPR005517">
    <property type="entry name" value="Transl_elong_EFG/EF2_IV"/>
</dbReference>
<dbReference type="NCBIfam" id="NF009891">
    <property type="entry name" value="PRK13351.1-1"/>
    <property type="match status" value="1"/>
</dbReference>
<dbReference type="InterPro" id="IPR027417">
    <property type="entry name" value="P-loop_NTPase"/>
</dbReference>
<dbReference type="InterPro" id="IPR047872">
    <property type="entry name" value="EFG_IV"/>
</dbReference>
<proteinExistence type="inferred from homology"/>
<dbReference type="Pfam" id="PF03764">
    <property type="entry name" value="EFG_IV"/>
    <property type="match status" value="1"/>
</dbReference>
<dbReference type="NCBIfam" id="TIGR00484">
    <property type="entry name" value="EF-G"/>
    <property type="match status" value="1"/>
</dbReference>
<accession>A0A540V915</accession>
<keyword evidence="4 6" id="KW-0648">Protein biosynthesis</keyword>
<dbReference type="InterPro" id="IPR035647">
    <property type="entry name" value="EFG_III/V"/>
</dbReference>
<dbReference type="FunFam" id="2.40.30.10:FF:000006">
    <property type="entry name" value="Elongation factor G"/>
    <property type="match status" value="1"/>
</dbReference>
<dbReference type="InParanoid" id="A0A540V915"/>
<dbReference type="GO" id="GO:0003924">
    <property type="term" value="F:GTPase activity"/>
    <property type="evidence" value="ECO:0007669"/>
    <property type="project" value="InterPro"/>
</dbReference>
<organism evidence="9 10">
    <name type="scientific">Litorilinea aerophila</name>
    <dbReference type="NCBI Taxonomy" id="1204385"/>
    <lineage>
        <taxon>Bacteria</taxon>
        <taxon>Bacillati</taxon>
        <taxon>Chloroflexota</taxon>
        <taxon>Caldilineae</taxon>
        <taxon>Caldilineales</taxon>
        <taxon>Caldilineaceae</taxon>
        <taxon>Litorilinea</taxon>
    </lineage>
</organism>
<dbReference type="InterPro" id="IPR005225">
    <property type="entry name" value="Small_GTP-bd"/>
</dbReference>
<dbReference type="Proteomes" id="UP000317371">
    <property type="component" value="Unassembled WGS sequence"/>
</dbReference>
<evidence type="ECO:0000313" key="9">
    <source>
        <dbReference type="EMBL" id="TQE93238.1"/>
    </source>
</evidence>
<comment type="function">
    <text evidence="6">Catalyzes the GTP-dependent ribosomal translocation step during translation elongation. During this step, the ribosome changes from the pre-translocational (PRE) to the post-translocational (POST) state as the newly formed A-site-bound peptidyl-tRNA and P-site-bound deacylated tRNA move to the P and E sites, respectively. Catalyzes the coordinated movement of the two tRNA molecules, the mRNA and conformational changes in the ribosome.</text>
</comment>
<reference evidence="9 10" key="1">
    <citation type="submission" date="2019-06" db="EMBL/GenBank/DDBJ databases">
        <title>Genome sequence of Litorilinea aerophila BAA-2444.</title>
        <authorList>
            <person name="Maclea K.S."/>
            <person name="Maurais E.G."/>
            <person name="Iannazzi L.C."/>
        </authorList>
    </citation>
    <scope>NUCLEOTIDE SEQUENCE [LARGE SCALE GENOMIC DNA]</scope>
    <source>
        <strain evidence="9 10">ATCC BAA-2444</strain>
    </source>
</reference>
<dbReference type="CDD" id="cd01886">
    <property type="entry name" value="EF-G"/>
    <property type="match status" value="1"/>
</dbReference>
<dbReference type="NCBIfam" id="NF009379">
    <property type="entry name" value="PRK12740.1-3"/>
    <property type="match status" value="1"/>
</dbReference>
<sequence length="697" mass="77011">MSVEYPIERTRNIGIIAHIDAGKTTTTERILFYSGRIHRMGEVHEGTAVTDYMVQERERGITITAAAITTVWTDRMTGEECQINVIDTPGHIDFTAEVQRSLRVLDGGVVVFDAVAGVEPQSETVWRQADRYHVPRICFVNKMDRVGASFERTCQMIVDRLGANPLPIQLPIGAEDSFAGVIDLLTMKALVFTDELGAKPSVEEIPADLREAAEHAREVMIERIAETDDELTMKFLEGEEISTEELVAALRRAVINNEIVPVLCGSALRNKGVQPLLDAIVRYLPSPVDIPPVQGTDPHTGETIYRKPDPNEPFSALVFKIVTDPFVGRLAYVRVYSGRLTSGSTVYNVNRQRRERIGRLLQMYADKREEIKECDAGDIAAVVGLKQTFTGETLCDPNAEILLESIEFPDPVIKVAVEPKSKADQDKLTEALLKLAEEDPTFQVNYDDQTGQTVIAGMGELHLDIIIDRLKREFRVQCNVGRPQVAYRETITRPVRAEGRFVRQSGGRGQYGHVWLEIEPNEPGAGFVFEDRIVGGVVPKEYIPAVQKGVEEAMESGVLAGYPVVDVKVALVDGSYHEVDSSEMAFKIAGSIAFKEGAQKAGPVLLEPIMKVETLVPEEYVGDIVGDFSSRRGDISGMEPRGNVQAIKAYVPLSEMFGYATDLRSMTSGRGTFTMEFYKYAPVNQAIAEKILKGVAA</sequence>
<dbReference type="InterPro" id="IPR020568">
    <property type="entry name" value="Ribosomal_Su5_D2-typ_SF"/>
</dbReference>
<evidence type="ECO:0000256" key="5">
    <source>
        <dbReference type="ARBA" id="ARBA00023134"/>
    </source>
</evidence>
<dbReference type="SMART" id="SM00838">
    <property type="entry name" value="EFG_C"/>
    <property type="match status" value="1"/>
</dbReference>
<dbReference type="FunCoup" id="A0A540V915">
    <property type="interactions" value="534"/>
</dbReference>
<dbReference type="PROSITE" id="PS51722">
    <property type="entry name" value="G_TR_2"/>
    <property type="match status" value="1"/>
</dbReference>
<gene>
    <name evidence="6 9" type="primary">fusA</name>
    <name evidence="9" type="ORF">FKZ61_22390</name>
</gene>
<dbReference type="FunFam" id="3.40.50.300:FF:000029">
    <property type="entry name" value="Elongation factor G"/>
    <property type="match status" value="1"/>
</dbReference>
<keyword evidence="6" id="KW-0963">Cytoplasm</keyword>
<dbReference type="AlphaFoldDB" id="A0A540V915"/>
<comment type="subcellular location">
    <subcellularLocation>
        <location evidence="6">Cytoplasm</location>
    </subcellularLocation>
</comment>
<dbReference type="PANTHER" id="PTHR43261:SF1">
    <property type="entry name" value="RIBOSOME-RELEASING FACTOR 2, MITOCHONDRIAL"/>
    <property type="match status" value="1"/>
</dbReference>
<dbReference type="CDD" id="cd16262">
    <property type="entry name" value="EFG_III"/>
    <property type="match status" value="1"/>
</dbReference>
<evidence type="ECO:0000256" key="6">
    <source>
        <dbReference type="HAMAP-Rule" id="MF_00054"/>
    </source>
</evidence>
<dbReference type="FunFam" id="3.30.230.10:FF:000003">
    <property type="entry name" value="Elongation factor G"/>
    <property type="match status" value="1"/>
</dbReference>
<evidence type="ECO:0000256" key="1">
    <source>
        <dbReference type="ARBA" id="ARBA00005870"/>
    </source>
</evidence>
<dbReference type="HAMAP" id="MF_00054_B">
    <property type="entry name" value="EF_G_EF_2_B"/>
    <property type="match status" value="1"/>
</dbReference>
<keyword evidence="10" id="KW-1185">Reference proteome</keyword>
<evidence type="ECO:0000259" key="8">
    <source>
        <dbReference type="PROSITE" id="PS51722"/>
    </source>
</evidence>
<dbReference type="InterPro" id="IPR014721">
    <property type="entry name" value="Ribsml_uS5_D2-typ_fold_subgr"/>
</dbReference>
<dbReference type="InterPro" id="IPR000640">
    <property type="entry name" value="EFG_V-like"/>
</dbReference>
<dbReference type="RefSeq" id="WP_141612400.1">
    <property type="nucleotide sequence ID" value="NZ_VIGC02000045.1"/>
</dbReference>
<protein>
    <recommendedName>
        <fullName evidence="6 7">Elongation factor G</fullName>
        <shortName evidence="6">EF-G</shortName>
    </recommendedName>
</protein>
<evidence type="ECO:0000256" key="7">
    <source>
        <dbReference type="NCBIfam" id="TIGR00484"/>
    </source>
</evidence>
<dbReference type="CDD" id="cd01434">
    <property type="entry name" value="EFG_mtEFG1_IV"/>
    <property type="match status" value="1"/>
</dbReference>
<dbReference type="CDD" id="cd04088">
    <property type="entry name" value="EFG_mtEFG_II"/>
    <property type="match status" value="1"/>
</dbReference>
<dbReference type="EMBL" id="VIGC01000045">
    <property type="protein sequence ID" value="TQE93238.1"/>
    <property type="molecule type" value="Genomic_DNA"/>
</dbReference>
<dbReference type="InterPro" id="IPR004540">
    <property type="entry name" value="Transl_elong_EFG/EF2"/>
</dbReference>
<dbReference type="InterPro" id="IPR000795">
    <property type="entry name" value="T_Tr_GTP-bd_dom"/>
</dbReference>
<dbReference type="InterPro" id="IPR009022">
    <property type="entry name" value="EFG_III"/>
</dbReference>
<dbReference type="SMART" id="SM00889">
    <property type="entry name" value="EFG_IV"/>
    <property type="match status" value="1"/>
</dbReference>
<dbReference type="InterPro" id="IPR031157">
    <property type="entry name" value="G_TR_CS"/>
</dbReference>
<dbReference type="SUPFAM" id="SSF50447">
    <property type="entry name" value="Translation proteins"/>
    <property type="match status" value="1"/>
</dbReference>
<dbReference type="Gene3D" id="3.30.70.240">
    <property type="match status" value="1"/>
</dbReference>
<dbReference type="Gene3D" id="3.30.70.870">
    <property type="entry name" value="Elongation Factor G (Translational Gtpase), domain 3"/>
    <property type="match status" value="1"/>
</dbReference>
<dbReference type="Pfam" id="PF00679">
    <property type="entry name" value="EFG_C"/>
    <property type="match status" value="1"/>
</dbReference>
<dbReference type="PROSITE" id="PS00301">
    <property type="entry name" value="G_TR_1"/>
    <property type="match status" value="1"/>
</dbReference>
<evidence type="ECO:0000256" key="4">
    <source>
        <dbReference type="ARBA" id="ARBA00022917"/>
    </source>
</evidence>
<dbReference type="Pfam" id="PF00009">
    <property type="entry name" value="GTP_EFTU"/>
    <property type="match status" value="1"/>
</dbReference>
<name>A0A540V915_9CHLR</name>
<dbReference type="NCBIfam" id="TIGR00231">
    <property type="entry name" value="small_GTP"/>
    <property type="match status" value="1"/>
</dbReference>
<dbReference type="CDD" id="cd03713">
    <property type="entry name" value="EFG_mtEFG_C"/>
    <property type="match status" value="1"/>
</dbReference>
<keyword evidence="2 6" id="KW-0547">Nucleotide-binding</keyword>
<dbReference type="InterPro" id="IPR035649">
    <property type="entry name" value="EFG_V"/>
</dbReference>
<dbReference type="OrthoDB" id="9804431at2"/>
<comment type="similarity">
    <text evidence="1 6">Belongs to the TRAFAC class translation factor GTPase superfamily. Classic translation factor GTPase family. EF-G/EF-2 subfamily.</text>
</comment>
<dbReference type="GO" id="GO:0032790">
    <property type="term" value="P:ribosome disassembly"/>
    <property type="evidence" value="ECO:0007669"/>
    <property type="project" value="TreeGrafter"/>
</dbReference>
<dbReference type="SUPFAM" id="SSF52540">
    <property type="entry name" value="P-loop containing nucleoside triphosphate hydrolases"/>
    <property type="match status" value="1"/>
</dbReference>
<feature type="binding site" evidence="6">
    <location>
        <begin position="87"/>
        <end position="91"/>
    </location>
    <ligand>
        <name>GTP</name>
        <dbReference type="ChEBI" id="CHEBI:37565"/>
    </ligand>
</feature>